<keyword evidence="1" id="KW-0732">Signal</keyword>
<reference evidence="2 3" key="1">
    <citation type="journal article" date="2014" name="Antonie Van Leeuwenhoek">
        <title>Hyphomonas beringensis sp. nov. and Hyphomonas chukchiensis sp. nov., isolated from surface seawater of the Bering Sea and Chukchi Sea.</title>
        <authorList>
            <person name="Li C."/>
            <person name="Lai Q."/>
            <person name="Li G."/>
            <person name="Dong C."/>
            <person name="Wang J."/>
            <person name="Liao Y."/>
            <person name="Shao Z."/>
        </authorList>
    </citation>
    <scope>NUCLEOTIDE SEQUENCE [LARGE SCALE GENOMIC DNA]</scope>
    <source>
        <strain evidence="2 3">MHS-2</strain>
    </source>
</reference>
<evidence type="ECO:0008006" key="4">
    <source>
        <dbReference type="Google" id="ProtNLM"/>
    </source>
</evidence>
<dbReference type="EMBL" id="ARYK01000001">
    <property type="protein sequence ID" value="KCZ94677.1"/>
    <property type="molecule type" value="Genomic_DNA"/>
</dbReference>
<sequence length="135" mass="14430">MKRTGLILGLTLLAACSAQTTEPANETGAATVPGPVVQFDPDRLAAIADVFATEHGMMNLCGDDVPVRLTLFMAELGASTTPPELVASLTAANDAKIEELRVAEKEYICTPEMFESREANSMAAQDEWNKMRGAE</sequence>
<dbReference type="PROSITE" id="PS51257">
    <property type="entry name" value="PROKAR_LIPOPROTEIN"/>
    <property type="match status" value="1"/>
</dbReference>
<accession>A0A059FVP5</accession>
<protein>
    <recommendedName>
        <fullName evidence="4">Lipoprotein</fullName>
    </recommendedName>
</protein>
<organism evidence="2 3">
    <name type="scientific">Hyphomonas johnsonii MHS-2</name>
    <dbReference type="NCBI Taxonomy" id="1280950"/>
    <lineage>
        <taxon>Bacteria</taxon>
        <taxon>Pseudomonadati</taxon>
        <taxon>Pseudomonadota</taxon>
        <taxon>Alphaproteobacteria</taxon>
        <taxon>Hyphomonadales</taxon>
        <taxon>Hyphomonadaceae</taxon>
        <taxon>Hyphomonas</taxon>
    </lineage>
</organism>
<evidence type="ECO:0000256" key="1">
    <source>
        <dbReference type="SAM" id="SignalP"/>
    </source>
</evidence>
<proteinExistence type="predicted"/>
<evidence type="ECO:0000313" key="2">
    <source>
        <dbReference type="EMBL" id="KCZ94677.1"/>
    </source>
</evidence>
<dbReference type="STRING" id="1280950.HJO_04855"/>
<dbReference type="AlphaFoldDB" id="A0A059FVP5"/>
<feature type="signal peptide" evidence="1">
    <location>
        <begin position="1"/>
        <end position="20"/>
    </location>
</feature>
<dbReference type="Proteomes" id="UP000025171">
    <property type="component" value="Unassembled WGS sequence"/>
</dbReference>
<comment type="caution">
    <text evidence="2">The sequence shown here is derived from an EMBL/GenBank/DDBJ whole genome shotgun (WGS) entry which is preliminary data.</text>
</comment>
<gene>
    <name evidence="2" type="ORF">HJO_04855</name>
</gene>
<feature type="chain" id="PRO_5001578351" description="Lipoprotein" evidence="1">
    <location>
        <begin position="21"/>
        <end position="135"/>
    </location>
</feature>
<name>A0A059FVP5_9PROT</name>
<dbReference type="PATRIC" id="fig|1280950.3.peg.987"/>
<evidence type="ECO:0000313" key="3">
    <source>
        <dbReference type="Proteomes" id="UP000025171"/>
    </source>
</evidence>
<keyword evidence="3" id="KW-1185">Reference proteome</keyword>
<dbReference type="OrthoDB" id="7620346at2"/>
<dbReference type="RefSeq" id="WP_035614036.1">
    <property type="nucleotide sequence ID" value="NZ_ARYK01000001.1"/>
</dbReference>